<feature type="signal peptide" evidence="3">
    <location>
        <begin position="1"/>
        <end position="18"/>
    </location>
</feature>
<dbReference type="PANTHER" id="PTHR14477:SF1">
    <property type="entry name" value="CUB DOMAIN-CONTAINING PROTEIN 1"/>
    <property type="match status" value="1"/>
</dbReference>
<feature type="domain" description="CDCP1 second and fifth CUB" evidence="6">
    <location>
        <begin position="107"/>
        <end position="209"/>
    </location>
</feature>
<evidence type="ECO:0000313" key="8">
    <source>
        <dbReference type="Proteomes" id="UP001190640"/>
    </source>
</evidence>
<sequence>MAAHRPLALLLLLRLALAAAVTLPGAGAFTISIRSVDNLTVLIKPGPSTQAEKFCRLCTGRDCFSERKVRPGEQFNFSFECQAPEKYWVLLVEKYIDCTSRLCPFADVLLQPSGLPNLNRTFIWDVKADRKHALVLKFATWLRQVEPGDTCQDQVVYKIGSRFDASTVNIGSFCKNGSVSRVKVQGEVIMTLQLPWDSKLNTSGFKIESRDSIKRLCIIESVFLSESSATLMSANFPLGFPEDELMTWQFVVPHTLRASVFFLNHTKPNCERKEPRLEYFLPGNNNPEIYSWKGGQPINIPGSFSLSLQGCDQDDTDPGALRLLFKVDVHYPKNEENISFTVDLRSEKDMNVTFYSDVLQSGSHSQNKPTCLICRSTRHCGPNVTLSSGGSTSITILCTQKDLSSCVKMVAEKSLACWKSRVCQNRQFLLFVPKSLLRLPVPLDSFVWKLTAPEDTNIELRAPGLKLQQHIPNQQHKCSGSYSYAINGTNPGKTLGFGIYCPGGAIEKIQIRNNVTISLKTFGLRFNSTYWDQDLKLSFVPAMKEDCIFTVSPAPKSKVYLETPNWVDGLPSHMNVCWNISVPRKSTAQLQFLSDRMGVICEEGWANVYVNEQTPNADNIVLRNDQLLPRTLDMRHNFWINISNCKPARNNILSMQFTVTIAGKKSDVAIIAGGVAGVLAVLTAIGLAVCCIKKKKKKETPQAPVVGVYNTNVNTQLPAKQGVFKKGRKNNESHVYAVIDDTMVYGHLLDNLSRPANAEVGVYRPFTGPVSSRPPSPPPVSSFRKMSKLSSTEESSIPVTDNEIYTFAQRALEPLKSNGDTRVSDNGEVGMSLLGKKELENSVE</sequence>
<dbReference type="InterPro" id="IPR056965">
    <property type="entry name" value="CUB_CDCP1_4th"/>
</dbReference>
<dbReference type="CTD" id="64866"/>
<keyword evidence="3" id="KW-0732">Signal</keyword>
<feature type="domain" description="CDCP1 third and sixth CUB" evidence="4">
    <location>
        <begin position="216"/>
        <end position="317"/>
    </location>
</feature>
<dbReference type="InterPro" id="IPR056269">
    <property type="entry name" value="CUB_CDCP1_2nd_5th"/>
</dbReference>
<feature type="compositionally biased region" description="Basic and acidic residues" evidence="1">
    <location>
        <begin position="835"/>
        <end position="844"/>
    </location>
</feature>
<dbReference type="InterPro" id="IPR056268">
    <property type="entry name" value="CUB_CDCP1_1st"/>
</dbReference>
<dbReference type="Proteomes" id="UP001190640">
    <property type="component" value="Chromosome 11"/>
</dbReference>
<dbReference type="GeneID" id="129338033"/>
<dbReference type="Pfam" id="PF23665">
    <property type="entry name" value="CDCP1_CUB_6"/>
    <property type="match status" value="2"/>
</dbReference>
<dbReference type="Pfam" id="PF25142">
    <property type="entry name" value="CUB_CDCP1_4th"/>
    <property type="match status" value="1"/>
</dbReference>
<feature type="transmembrane region" description="Helical" evidence="2">
    <location>
        <begin position="668"/>
        <end position="692"/>
    </location>
</feature>
<feature type="domain" description="CDCP1 second and fifth CUB" evidence="6">
    <location>
        <begin position="445"/>
        <end position="520"/>
    </location>
</feature>
<feature type="region of interest" description="Disordered" evidence="1">
    <location>
        <begin position="815"/>
        <end position="844"/>
    </location>
</feature>
<dbReference type="PANTHER" id="PTHR14477">
    <property type="entry name" value="CUB DOMAIN-CONTAINING PROTEIN 1"/>
    <property type="match status" value="1"/>
</dbReference>
<dbReference type="AlphaFoldDB" id="A0AA97K0X7"/>
<keyword evidence="2" id="KW-0472">Membrane</keyword>
<evidence type="ECO:0000313" key="9">
    <source>
        <dbReference type="RefSeq" id="XP_054848078.1"/>
    </source>
</evidence>
<gene>
    <name evidence="9" type="primary">CDCP1</name>
</gene>
<protein>
    <submittedName>
        <fullName evidence="9">CUB domain-containing protein 1</fullName>
    </submittedName>
</protein>
<dbReference type="Pfam" id="PF23668">
    <property type="entry name" value="CUB_CDCP1_2"/>
    <property type="match status" value="2"/>
</dbReference>
<dbReference type="InterPro" id="IPR056266">
    <property type="entry name" value="CDCP1_CUB_3rd_6th"/>
</dbReference>
<evidence type="ECO:0000259" key="5">
    <source>
        <dbReference type="Pfam" id="PF23667"/>
    </source>
</evidence>
<dbReference type="Pfam" id="PF23667">
    <property type="entry name" value="CUB_CDCP1_1"/>
    <property type="match status" value="1"/>
</dbReference>
<keyword evidence="2" id="KW-0812">Transmembrane</keyword>
<reference evidence="9" key="1">
    <citation type="submission" date="2025-08" db="UniProtKB">
        <authorList>
            <consortium name="RefSeq"/>
        </authorList>
    </citation>
    <scope>IDENTIFICATION</scope>
    <source>
        <tissue evidence="9">Blood</tissue>
    </source>
</reference>
<evidence type="ECO:0000256" key="1">
    <source>
        <dbReference type="SAM" id="MobiDB-lite"/>
    </source>
</evidence>
<feature type="domain" description="CDCP1 first CUB" evidence="5">
    <location>
        <begin position="29"/>
        <end position="98"/>
    </location>
</feature>
<feature type="chain" id="PRO_5041675109" evidence="3">
    <location>
        <begin position="19"/>
        <end position="844"/>
    </location>
</feature>
<evidence type="ECO:0000256" key="2">
    <source>
        <dbReference type="SAM" id="Phobius"/>
    </source>
</evidence>
<feature type="region of interest" description="Disordered" evidence="1">
    <location>
        <begin position="768"/>
        <end position="797"/>
    </location>
</feature>
<feature type="compositionally biased region" description="Polar residues" evidence="1">
    <location>
        <begin position="788"/>
        <end position="797"/>
    </location>
</feature>
<dbReference type="KEGG" id="emc:129338033"/>
<dbReference type="InterPro" id="IPR038811">
    <property type="entry name" value="CDCP1"/>
</dbReference>
<proteinExistence type="predicted"/>
<feature type="domain" description="CDCP1 fourth CUB" evidence="7">
    <location>
        <begin position="340"/>
        <end position="432"/>
    </location>
</feature>
<feature type="domain" description="CDCP1 third and sixth CUB" evidence="4">
    <location>
        <begin position="544"/>
        <end position="657"/>
    </location>
</feature>
<evidence type="ECO:0000259" key="6">
    <source>
        <dbReference type="Pfam" id="PF23668"/>
    </source>
</evidence>
<evidence type="ECO:0000256" key="3">
    <source>
        <dbReference type="SAM" id="SignalP"/>
    </source>
</evidence>
<evidence type="ECO:0000259" key="7">
    <source>
        <dbReference type="Pfam" id="PF25142"/>
    </source>
</evidence>
<keyword evidence="2" id="KW-1133">Transmembrane helix</keyword>
<dbReference type="RefSeq" id="XP_054848078.1">
    <property type="nucleotide sequence ID" value="XM_054992103.1"/>
</dbReference>
<evidence type="ECO:0000259" key="4">
    <source>
        <dbReference type="Pfam" id="PF23665"/>
    </source>
</evidence>
<keyword evidence="8" id="KW-1185">Reference proteome</keyword>
<organism evidence="8 9">
    <name type="scientific">Eublepharis macularius</name>
    <name type="common">Leopard gecko</name>
    <name type="synonym">Cyrtodactylus macularius</name>
    <dbReference type="NCBI Taxonomy" id="481883"/>
    <lineage>
        <taxon>Eukaryota</taxon>
        <taxon>Metazoa</taxon>
        <taxon>Chordata</taxon>
        <taxon>Craniata</taxon>
        <taxon>Vertebrata</taxon>
        <taxon>Euteleostomi</taxon>
        <taxon>Lepidosauria</taxon>
        <taxon>Squamata</taxon>
        <taxon>Bifurcata</taxon>
        <taxon>Gekkota</taxon>
        <taxon>Eublepharidae</taxon>
        <taxon>Eublepharinae</taxon>
        <taxon>Eublepharis</taxon>
    </lineage>
</organism>
<name>A0AA97K0X7_EUBMA</name>
<accession>A0AA97K0X7</accession>